<evidence type="ECO:0000313" key="2">
    <source>
        <dbReference type="RefSeq" id="XP_045148278.1"/>
    </source>
</evidence>
<dbReference type="RefSeq" id="XP_045148278.1">
    <property type="nucleotide sequence ID" value="XM_045292343.1"/>
</dbReference>
<reference evidence="2" key="1">
    <citation type="submission" date="2025-08" db="UniProtKB">
        <authorList>
            <consortium name="RefSeq"/>
        </authorList>
    </citation>
    <scope>IDENTIFICATION</scope>
</reference>
<keyword evidence="1" id="KW-1185">Reference proteome</keyword>
<name>A0AC55D962_ECHTE</name>
<evidence type="ECO:0000313" key="1">
    <source>
        <dbReference type="Proteomes" id="UP000694863"/>
    </source>
</evidence>
<sequence>MFHASMPSPPGPLHLSPVDPTATLEELEAARLSFRTFRYQEAAGPLEALVRLRELCRQWLRPEVHSKEQMLELLVLEQFLGALPPEIQAWVREQQPGSPEEAVALVEGLQHDPRRLLGWITAHVLGREVLPAAQKTEGSSGPLLPSGAAETSGTAPVEGPQLAQMDSPAQLSCSVKEEPDADGQEMVPLGPLMPAQSLERRLDHQKPASASFLPARIQEEWGLLDPSQKELYWDTMLEKYGTVVSLGIPPPRPEAPTVAEPGVPCAWKGSCAGVCPGDEGRSPREAPPGCTETWPLRAPAAMCIPIPQVPGVPGRAMSPRPGPEPALGVLHGKPYTCKQCGLGFNWKSVFVIHRRTHAGGQRATGASERLPPHPQEPPLHPWCAPPTGPCSYPCEECGRSFSWKSQLVIHCKSHVGQRRHFCRDCGRGFDWKSQLVIHRKSHRPEAP</sequence>
<proteinExistence type="predicted"/>
<accession>A0AC55D962</accession>
<gene>
    <name evidence="2" type="primary">LOC101643146</name>
</gene>
<protein>
    <submittedName>
        <fullName evidence="2">Zinc finger protein 446</fullName>
    </submittedName>
</protein>
<dbReference type="Proteomes" id="UP000694863">
    <property type="component" value="Unplaced"/>
</dbReference>
<organism evidence="1 2">
    <name type="scientific">Echinops telfairi</name>
    <name type="common">Lesser hedgehog tenrec</name>
    <dbReference type="NCBI Taxonomy" id="9371"/>
    <lineage>
        <taxon>Eukaryota</taxon>
        <taxon>Metazoa</taxon>
        <taxon>Chordata</taxon>
        <taxon>Craniata</taxon>
        <taxon>Vertebrata</taxon>
        <taxon>Euteleostomi</taxon>
        <taxon>Mammalia</taxon>
        <taxon>Eutheria</taxon>
        <taxon>Afrotheria</taxon>
        <taxon>Tenrecidae</taxon>
        <taxon>Tenrecinae</taxon>
        <taxon>Echinops</taxon>
    </lineage>
</organism>